<dbReference type="Proteomes" id="UP000230779">
    <property type="component" value="Unassembled WGS sequence"/>
</dbReference>
<keyword evidence="1" id="KW-0732">Signal</keyword>
<sequence length="422" mass="45585">MKKIFFMIISAGIAMTFLLLSTQQSQAANISAGDSGTATIVNDTAATAATSSNSYQQAKDTYQDALANYQSNRQDWLTAKSQYRNSKSAADLENALTKAKNHLIKTTNVMMAYLTAVKTRLENTENIDSSLLQSLTAEIDSDISWLQTKQAEINNAANKDDLIAAAATLKSRWDEIKARVFKYVGSILAGKVETAIIKLEKAKDTVHDKINLLEENGQDVTKLKNLETDFIQKIDHAKDQLAKAREKFNQISSIAEARNLFNEAKGFLELANKYVREAWQALQSIITELKQSRIHYQERSGTGTIQVEGNGSIKLSGSGKVAGTTDTGATAVVTDNEGDAVVDTQGQGRKEELGNNQTRYTGFGSIEVTGSDVEVKITGSTLDIDASGTGVVIMTGTGTYQIGDGETQDIPAAGVKITFTPA</sequence>
<dbReference type="AlphaFoldDB" id="A0A2M7RHC3"/>
<name>A0A2M7RHC3_9BACT</name>
<reference evidence="2 3" key="1">
    <citation type="submission" date="2017-09" db="EMBL/GenBank/DDBJ databases">
        <title>Depth-based differentiation of microbial function through sediment-hosted aquifers and enrichment of novel symbionts in the deep terrestrial subsurface.</title>
        <authorList>
            <person name="Probst A.J."/>
            <person name="Ladd B."/>
            <person name="Jarett J.K."/>
            <person name="Geller-Mcgrath D.E."/>
            <person name="Sieber C.M."/>
            <person name="Emerson J.B."/>
            <person name="Anantharaman K."/>
            <person name="Thomas B.C."/>
            <person name="Malmstrom R."/>
            <person name="Stieglmeier M."/>
            <person name="Klingl A."/>
            <person name="Woyke T."/>
            <person name="Ryan C.M."/>
            <person name="Banfield J.F."/>
        </authorList>
    </citation>
    <scope>NUCLEOTIDE SEQUENCE [LARGE SCALE GENOMIC DNA]</scope>
    <source>
        <strain evidence="2">CG_4_10_14_0_8_um_filter_42_10</strain>
    </source>
</reference>
<evidence type="ECO:0000313" key="2">
    <source>
        <dbReference type="EMBL" id="PIY96165.1"/>
    </source>
</evidence>
<feature type="chain" id="PRO_5014889304" description="DUF5667 domain-containing protein" evidence="1">
    <location>
        <begin position="28"/>
        <end position="422"/>
    </location>
</feature>
<comment type="caution">
    <text evidence="2">The sequence shown here is derived from an EMBL/GenBank/DDBJ whole genome shotgun (WGS) entry which is preliminary data.</text>
</comment>
<organism evidence="2 3">
    <name type="scientific">Candidatus Kerfeldbacteria bacterium CG_4_10_14_0_8_um_filter_42_10</name>
    <dbReference type="NCBI Taxonomy" id="2014248"/>
    <lineage>
        <taxon>Bacteria</taxon>
        <taxon>Candidatus Kerfeldiibacteriota</taxon>
    </lineage>
</organism>
<proteinExistence type="predicted"/>
<evidence type="ECO:0000313" key="3">
    <source>
        <dbReference type="Proteomes" id="UP000230779"/>
    </source>
</evidence>
<protein>
    <recommendedName>
        <fullName evidence="4">DUF5667 domain-containing protein</fullName>
    </recommendedName>
</protein>
<dbReference type="EMBL" id="PFMD01000056">
    <property type="protein sequence ID" value="PIY96165.1"/>
    <property type="molecule type" value="Genomic_DNA"/>
</dbReference>
<gene>
    <name evidence="2" type="ORF">COY66_04855</name>
</gene>
<accession>A0A2M7RHC3</accession>
<feature type="signal peptide" evidence="1">
    <location>
        <begin position="1"/>
        <end position="27"/>
    </location>
</feature>
<evidence type="ECO:0008006" key="4">
    <source>
        <dbReference type="Google" id="ProtNLM"/>
    </source>
</evidence>
<evidence type="ECO:0000256" key="1">
    <source>
        <dbReference type="SAM" id="SignalP"/>
    </source>
</evidence>